<dbReference type="GO" id="GO:0016192">
    <property type="term" value="P:vesicle-mediated transport"/>
    <property type="evidence" value="ECO:0007669"/>
    <property type="project" value="InterPro"/>
</dbReference>
<dbReference type="Gene3D" id="3.40.50.2060">
    <property type="match status" value="1"/>
</dbReference>
<dbReference type="InterPro" id="IPR043154">
    <property type="entry name" value="Sec-1-like_dom1"/>
</dbReference>
<sequence>MAQGILDLQKAAVLRMLNLGEAADQTFATASTWKVLVYDKFCQEVVAQLLKVGGLRNHGVTLHLNINSERLPVADVPAVYFVEPTEKNIAKIAEDLSKNLYESCYVNFASAVPRPLLEDLAKNALEAGGAQKVSGIFDRYICFVSLSSTLFSLNLPCVYRDLHSTHLSEQAMRQGVERIVDGLLSVVATMRVLPVIRCPPGEAAQMVAERLE</sequence>
<dbReference type="Proteomes" id="UP000601435">
    <property type="component" value="Unassembled WGS sequence"/>
</dbReference>
<evidence type="ECO:0000313" key="2">
    <source>
        <dbReference type="EMBL" id="CAE7560033.1"/>
    </source>
</evidence>
<dbReference type="OrthoDB" id="10251230at2759"/>
<dbReference type="SUPFAM" id="SSF56815">
    <property type="entry name" value="Sec1/munc18-like (SM) proteins"/>
    <property type="match status" value="1"/>
</dbReference>
<evidence type="ECO:0000256" key="1">
    <source>
        <dbReference type="ARBA" id="ARBA00009884"/>
    </source>
</evidence>
<dbReference type="AlphaFoldDB" id="A0A812U2I2"/>
<proteinExistence type="inferred from homology"/>
<reference evidence="2" key="1">
    <citation type="submission" date="2021-02" db="EMBL/GenBank/DDBJ databases">
        <authorList>
            <person name="Dougan E. K."/>
            <person name="Rhodes N."/>
            <person name="Thang M."/>
            <person name="Chan C."/>
        </authorList>
    </citation>
    <scope>NUCLEOTIDE SEQUENCE</scope>
</reference>
<gene>
    <name evidence="2" type="primary">sly1</name>
    <name evidence="2" type="ORF">SNEC2469_LOCUS16169</name>
</gene>
<comment type="similarity">
    <text evidence="1">Belongs to the STXBP/unc-18/SEC1 family.</text>
</comment>
<accession>A0A812U2I2</accession>
<dbReference type="Gene3D" id="3.40.50.1910">
    <property type="match status" value="1"/>
</dbReference>
<dbReference type="InterPro" id="IPR036045">
    <property type="entry name" value="Sec1-like_sf"/>
</dbReference>
<name>A0A812U2I2_9DINO</name>
<dbReference type="PANTHER" id="PTHR11679">
    <property type="entry name" value="VESICLE PROTEIN SORTING-ASSOCIATED"/>
    <property type="match status" value="1"/>
</dbReference>
<evidence type="ECO:0000313" key="3">
    <source>
        <dbReference type="Proteomes" id="UP000601435"/>
    </source>
</evidence>
<dbReference type="InterPro" id="IPR027482">
    <property type="entry name" value="Sec1-like_dom2"/>
</dbReference>
<dbReference type="EMBL" id="CAJNJA010026441">
    <property type="protein sequence ID" value="CAE7560033.1"/>
    <property type="molecule type" value="Genomic_DNA"/>
</dbReference>
<organism evidence="2 3">
    <name type="scientific">Symbiodinium necroappetens</name>
    <dbReference type="NCBI Taxonomy" id="1628268"/>
    <lineage>
        <taxon>Eukaryota</taxon>
        <taxon>Sar</taxon>
        <taxon>Alveolata</taxon>
        <taxon>Dinophyceae</taxon>
        <taxon>Suessiales</taxon>
        <taxon>Symbiodiniaceae</taxon>
        <taxon>Symbiodinium</taxon>
    </lineage>
</organism>
<keyword evidence="3" id="KW-1185">Reference proteome</keyword>
<feature type="non-terminal residue" evidence="2">
    <location>
        <position position="212"/>
    </location>
</feature>
<feature type="non-terminal residue" evidence="2">
    <location>
        <position position="1"/>
    </location>
</feature>
<dbReference type="Pfam" id="PF00995">
    <property type="entry name" value="Sec1"/>
    <property type="match status" value="1"/>
</dbReference>
<comment type="caution">
    <text evidence="2">The sequence shown here is derived from an EMBL/GenBank/DDBJ whole genome shotgun (WGS) entry which is preliminary data.</text>
</comment>
<dbReference type="InterPro" id="IPR001619">
    <property type="entry name" value="Sec1-like"/>
</dbReference>
<protein>
    <submittedName>
        <fullName evidence="2">Sly1 protein</fullName>
    </submittedName>
</protein>